<dbReference type="EMBL" id="JAHRIN010034238">
    <property type="protein sequence ID" value="MEQ2203162.1"/>
    <property type="molecule type" value="Genomic_DNA"/>
</dbReference>
<protein>
    <submittedName>
        <fullName evidence="2">Uncharacterized protein</fullName>
    </submittedName>
</protein>
<gene>
    <name evidence="2" type="ORF">XENOCAPTIV_025817</name>
</gene>
<evidence type="ECO:0000313" key="3">
    <source>
        <dbReference type="Proteomes" id="UP001434883"/>
    </source>
</evidence>
<proteinExistence type="predicted"/>
<feature type="non-terminal residue" evidence="2">
    <location>
        <position position="1"/>
    </location>
</feature>
<accession>A0ABV0R509</accession>
<feature type="compositionally biased region" description="Polar residues" evidence="1">
    <location>
        <begin position="11"/>
        <end position="20"/>
    </location>
</feature>
<keyword evidence="3" id="KW-1185">Reference proteome</keyword>
<evidence type="ECO:0000256" key="1">
    <source>
        <dbReference type="SAM" id="MobiDB-lite"/>
    </source>
</evidence>
<name>A0ABV0R509_9TELE</name>
<sequence length="122" mass="13634">RERERERERGSSSLQQQTHSVPDRTLDAFTADAPLSLVRFRFLSSLCSKNQEDTVVIAIVQHVASLFTSPCGCAPSIPPPRCHGGALAVVQRWENEREAQWRQPMKTRRAPARLGKVGAERG</sequence>
<dbReference type="Proteomes" id="UP001434883">
    <property type="component" value="Unassembled WGS sequence"/>
</dbReference>
<feature type="region of interest" description="Disordered" evidence="1">
    <location>
        <begin position="1"/>
        <end position="25"/>
    </location>
</feature>
<comment type="caution">
    <text evidence="2">The sequence shown here is derived from an EMBL/GenBank/DDBJ whole genome shotgun (WGS) entry which is preliminary data.</text>
</comment>
<evidence type="ECO:0000313" key="2">
    <source>
        <dbReference type="EMBL" id="MEQ2203162.1"/>
    </source>
</evidence>
<reference evidence="2 3" key="1">
    <citation type="submission" date="2021-06" db="EMBL/GenBank/DDBJ databases">
        <authorList>
            <person name="Palmer J.M."/>
        </authorList>
    </citation>
    <scope>NUCLEOTIDE SEQUENCE [LARGE SCALE GENOMIC DNA]</scope>
    <source>
        <strain evidence="2 3">XC_2019</strain>
        <tissue evidence="2">Muscle</tissue>
    </source>
</reference>
<organism evidence="2 3">
    <name type="scientific">Xenoophorus captivus</name>
    <dbReference type="NCBI Taxonomy" id="1517983"/>
    <lineage>
        <taxon>Eukaryota</taxon>
        <taxon>Metazoa</taxon>
        <taxon>Chordata</taxon>
        <taxon>Craniata</taxon>
        <taxon>Vertebrata</taxon>
        <taxon>Euteleostomi</taxon>
        <taxon>Actinopterygii</taxon>
        <taxon>Neopterygii</taxon>
        <taxon>Teleostei</taxon>
        <taxon>Neoteleostei</taxon>
        <taxon>Acanthomorphata</taxon>
        <taxon>Ovalentaria</taxon>
        <taxon>Atherinomorphae</taxon>
        <taxon>Cyprinodontiformes</taxon>
        <taxon>Goodeidae</taxon>
        <taxon>Xenoophorus</taxon>
    </lineage>
</organism>
<feature type="compositionally biased region" description="Basic and acidic residues" evidence="1">
    <location>
        <begin position="1"/>
        <end position="10"/>
    </location>
</feature>
<feature type="region of interest" description="Disordered" evidence="1">
    <location>
        <begin position="98"/>
        <end position="122"/>
    </location>
</feature>